<dbReference type="InterPro" id="IPR044244">
    <property type="entry name" value="TTC27/Emw1"/>
</dbReference>
<dbReference type="PROSITE" id="PS50293">
    <property type="entry name" value="TPR_REGION"/>
    <property type="match status" value="1"/>
</dbReference>
<dbReference type="Gene3D" id="1.25.40.10">
    <property type="entry name" value="Tetratricopeptide repeat domain"/>
    <property type="match status" value="1"/>
</dbReference>
<dbReference type="PANTHER" id="PTHR16193">
    <property type="entry name" value="TETRATRICOPEPTIDE REPEAT PROTEIN 27"/>
    <property type="match status" value="1"/>
</dbReference>
<keyword evidence="1" id="KW-0677">Repeat</keyword>
<name>A0A9W8CFV6_9FUNG</name>
<dbReference type="SMART" id="SM00028">
    <property type="entry name" value="TPR"/>
    <property type="match status" value="2"/>
</dbReference>
<feature type="region of interest" description="Disordered" evidence="4">
    <location>
        <begin position="916"/>
        <end position="952"/>
    </location>
</feature>
<reference evidence="5" key="1">
    <citation type="submission" date="2022-07" db="EMBL/GenBank/DDBJ databases">
        <title>Phylogenomic reconstructions and comparative analyses of Kickxellomycotina fungi.</title>
        <authorList>
            <person name="Reynolds N.K."/>
            <person name="Stajich J.E."/>
            <person name="Barry K."/>
            <person name="Grigoriev I.V."/>
            <person name="Crous P."/>
            <person name="Smith M.E."/>
        </authorList>
    </citation>
    <scope>NUCLEOTIDE SEQUENCE</scope>
    <source>
        <strain evidence="5">NBRC 105413</strain>
    </source>
</reference>
<sequence length="990" mass="110654">MAMESTYIPSLTLSEQRIMLGQETSSGSDDLAAAFSKGNYEEVLCSAPAKAIFGSDLESASSIRSIISGATPFDSEFAASDVSEYVTALARRYVQQNGPEGWRQMTWVGVACLNAFVQTNWTGPELTLDPMSLFPGDMGTRLAESFIATQVLELPEDADKHEIGRREHMGGRVYLGAKQSEGRKLFDRDVLRLLERDGEEAYALTPRALYLYFARLLLVDIPEDDVDTRDAAAPTARWWAARVTRIQQTLLEYPSQTLLDEITKHYAAAARSLPESPVRQAYIDRLTRSVDNKQGSVDGFSIDKDMFEEVIEARKSAQAHDPMTRSDQLGSAGSSAATSSVAAVDIDAWDAVGDDSREIWARYLLEVAVAFSQHQMAADSTQHLAQAQAASGLKWKMTGIKGRRTKFQTFDVTQLVVDATSRKRPSDDEIDAEAECVPENMKLNDDVLLEEIALTGDAPSTAPLAVIDRCILLALCQNVENENPVNGLTSEQMKPFISRVLDRASNWSVYTTGLLQRSRLEASKTRTVERSVLQLQALVDQIARPQPGDLEAGASERLAYLPVLALPSQWDLESELARRFVSLGVIRSALDIYERLEQWDEVIASFVLLGQDEVAERFVRDQLAESPDRPKLWCVLGDLKKDPDHWRHAWEISGQRYARAMRSLGAFHYGQSQFEEAAECYKKSLHLNPLFEKSWFLLGCASLQTGGWKTAAHAFQRVVALDHDRGDAWNNLASAYLRMGQGNSERAWYALREATRCNFDSWKVWSNFMHTSLSLHQYASAIHAMARIVEMRADSEGAASVDLESLRTIISVLTRGSLVEGLEPAAAKRREEQYTRFVEHLLVDQIETRITSSAPLWRTMAGFWFWRKDYGHCLDCHVKAHRALAQQAEISYDAALFKEAADSALELVSAYENLGDKTQTVRQPSSENNEQGEEDQEAESRKSAAVEQPVCPDWRRQAKMALRSLIGKGKPSFEGTPDYVRLTDALEELR</sequence>
<keyword evidence="6" id="KW-1185">Reference proteome</keyword>
<dbReference type="InterPro" id="IPR019734">
    <property type="entry name" value="TPR_rpt"/>
</dbReference>
<feature type="compositionally biased region" description="Polar residues" evidence="4">
    <location>
        <begin position="916"/>
        <end position="929"/>
    </location>
</feature>
<dbReference type="PANTHER" id="PTHR16193:SF0">
    <property type="entry name" value="TETRATRICOPEPTIDE REPEAT PROTEIN 27"/>
    <property type="match status" value="1"/>
</dbReference>
<gene>
    <name evidence="5" type="ORF">LPJ64_005993</name>
</gene>
<evidence type="ECO:0000313" key="6">
    <source>
        <dbReference type="Proteomes" id="UP001145021"/>
    </source>
</evidence>
<dbReference type="EMBL" id="JANBOH010000474">
    <property type="protein sequence ID" value="KAJ1642131.1"/>
    <property type="molecule type" value="Genomic_DNA"/>
</dbReference>
<comment type="caution">
    <text evidence="5">The sequence shown here is derived from an EMBL/GenBank/DDBJ whole genome shotgun (WGS) entry which is preliminary data.</text>
</comment>
<evidence type="ECO:0008006" key="7">
    <source>
        <dbReference type="Google" id="ProtNLM"/>
    </source>
</evidence>
<evidence type="ECO:0000256" key="1">
    <source>
        <dbReference type="ARBA" id="ARBA00022737"/>
    </source>
</evidence>
<protein>
    <recommendedName>
        <fullName evidence="7">TPR-like protein</fullName>
    </recommendedName>
</protein>
<organism evidence="5 6">
    <name type="scientific">Coemansia asiatica</name>
    <dbReference type="NCBI Taxonomy" id="1052880"/>
    <lineage>
        <taxon>Eukaryota</taxon>
        <taxon>Fungi</taxon>
        <taxon>Fungi incertae sedis</taxon>
        <taxon>Zoopagomycota</taxon>
        <taxon>Kickxellomycotina</taxon>
        <taxon>Kickxellomycetes</taxon>
        <taxon>Kickxellales</taxon>
        <taxon>Kickxellaceae</taxon>
        <taxon>Coemansia</taxon>
    </lineage>
</organism>
<evidence type="ECO:0000313" key="5">
    <source>
        <dbReference type="EMBL" id="KAJ1642131.1"/>
    </source>
</evidence>
<dbReference type="PROSITE" id="PS50005">
    <property type="entry name" value="TPR"/>
    <property type="match status" value="2"/>
</dbReference>
<proteinExistence type="predicted"/>
<feature type="repeat" description="TPR" evidence="3">
    <location>
        <begin position="692"/>
        <end position="725"/>
    </location>
</feature>
<accession>A0A9W8CFV6</accession>
<dbReference type="InterPro" id="IPR011990">
    <property type="entry name" value="TPR-like_helical_dom_sf"/>
</dbReference>
<dbReference type="SUPFAM" id="SSF48452">
    <property type="entry name" value="TPR-like"/>
    <property type="match status" value="1"/>
</dbReference>
<evidence type="ECO:0000256" key="2">
    <source>
        <dbReference type="ARBA" id="ARBA00022803"/>
    </source>
</evidence>
<feature type="repeat" description="TPR" evidence="3">
    <location>
        <begin position="658"/>
        <end position="691"/>
    </location>
</feature>
<keyword evidence="2 3" id="KW-0802">TPR repeat</keyword>
<evidence type="ECO:0000256" key="3">
    <source>
        <dbReference type="PROSITE-ProRule" id="PRU00339"/>
    </source>
</evidence>
<evidence type="ECO:0000256" key="4">
    <source>
        <dbReference type="SAM" id="MobiDB-lite"/>
    </source>
</evidence>
<dbReference type="AlphaFoldDB" id="A0A9W8CFV6"/>
<dbReference type="Proteomes" id="UP001145021">
    <property type="component" value="Unassembled WGS sequence"/>
</dbReference>